<accession>A0A5C4UTW0</accession>
<dbReference type="Proteomes" id="UP000312512">
    <property type="component" value="Unassembled WGS sequence"/>
</dbReference>
<feature type="domain" description="Glycoside hydrolase 123 catalytic" evidence="1">
    <location>
        <begin position="582"/>
        <end position="774"/>
    </location>
</feature>
<dbReference type="OrthoDB" id="3579255at2"/>
<evidence type="ECO:0000313" key="3">
    <source>
        <dbReference type="Proteomes" id="UP000312512"/>
    </source>
</evidence>
<comment type="caution">
    <text evidence="2">The sequence shown here is derived from an EMBL/GenBank/DDBJ whole genome shotgun (WGS) entry which is preliminary data.</text>
</comment>
<dbReference type="RefSeq" id="WP_139638301.1">
    <property type="nucleotide sequence ID" value="NZ_VDLX02000041.1"/>
</dbReference>
<dbReference type="InterPro" id="IPR025150">
    <property type="entry name" value="GH123_cat"/>
</dbReference>
<reference evidence="2 3" key="1">
    <citation type="submission" date="2019-10" db="EMBL/GenBank/DDBJ databases">
        <title>Nonomuraea sp. nov., isolated from Phyllanthus amarus.</title>
        <authorList>
            <person name="Klykleung N."/>
            <person name="Tanasupawat S."/>
        </authorList>
    </citation>
    <scope>NUCLEOTIDE SEQUENCE [LARGE SCALE GENOMIC DNA]</scope>
    <source>
        <strain evidence="2 3">PA1-10</strain>
    </source>
</reference>
<organism evidence="2 3">
    <name type="scientific">Nonomuraea phyllanthi</name>
    <dbReference type="NCBI Taxonomy" id="2219224"/>
    <lineage>
        <taxon>Bacteria</taxon>
        <taxon>Bacillati</taxon>
        <taxon>Actinomycetota</taxon>
        <taxon>Actinomycetes</taxon>
        <taxon>Streptosporangiales</taxon>
        <taxon>Streptosporangiaceae</taxon>
        <taxon>Nonomuraea</taxon>
    </lineage>
</organism>
<dbReference type="AlphaFoldDB" id="A0A5C4UTW0"/>
<dbReference type="EMBL" id="VDLX02000041">
    <property type="protein sequence ID" value="KAB8182354.1"/>
    <property type="molecule type" value="Genomic_DNA"/>
</dbReference>
<sequence length="838" mass="93254">MGSVIPGRRRWVVSIVFGMVTALTVAGPPAVGSASASADVTLADFEQPDALRNATLPAPDLDKVTVTRDYASAGQQGMRLDIGPYNSKAGSVFPRVWLDVGGTIPDVDWTTRTYLHVSAANGSIERARMYVVVWDKNGRYLLRSIWAEPYEHQVFEIRVADIAAAGVDLAHLDKIQISTERSPNPKRLYVDDIRLTDQQTDVAAEKQRVARTLIAAMDLSGELAKAKEAVAQMRKRIRQTPAAPDRYLVAQADQIRARLDASGEQLPGLGDRVGDARKIWKNLIGVDWEIRRLGTLVAARSARPAAPIGLGFSDSMSHVYPRDLPCDCSFVPPMLSLVRGEYESTQLVAFNYGTPLTGAWVEAVVGGRPSGVTVEAHPVVSLNMVPPVAQKPSIPTAFRPSIYEGWTPDPIQTNDPKTDVAAGDVQAFWVTVHTTPGTKPGVHPVDLILRADGRQPERVKLRVRVWDVKIDQAPRLRTAIGHDPKAYAEPYGVTDPDEVAKLVDTEYAFLGTYMLQGDNIYRSIYEGKPPSVESLRRIDEQYGGLRQFNIWYFDPRLFDLTKPDSWASKADQLFDLIAPYVEQYRAAGFADKAYLYCCDETRAEHTELIRFVLARFKQRFPDIRVLTTAIDDQMGRQSGLDAYIDWWVRDVPWYNPQIIAERHAQGREAWWYLHAGNANPTPNVFVNHDPGQLRTLLGPMAHQAGVDGFLYYRVDRWYGHPILDDGPLSNWDPRTWNAYAGDGSLLYPGPGGPIPSIRLENLRDGLEDYNLLETLHETIDGAPAGTDPALLAKARRLLGAKDVVTDNYEYVWAPTAYRDWRTDAIKVAAQLRHGGAEQ</sequence>
<protein>
    <submittedName>
        <fullName evidence="2">DUF4091 domain-containing protein</fullName>
    </submittedName>
</protein>
<evidence type="ECO:0000313" key="2">
    <source>
        <dbReference type="EMBL" id="KAB8182354.1"/>
    </source>
</evidence>
<gene>
    <name evidence="2" type="ORF">FH608_050190</name>
</gene>
<keyword evidence="3" id="KW-1185">Reference proteome</keyword>
<name>A0A5C4UTW0_9ACTN</name>
<proteinExistence type="predicted"/>
<dbReference type="Pfam" id="PF13320">
    <property type="entry name" value="GH123_cat"/>
    <property type="match status" value="1"/>
</dbReference>
<evidence type="ECO:0000259" key="1">
    <source>
        <dbReference type="Pfam" id="PF13320"/>
    </source>
</evidence>